<comment type="caution">
    <text evidence="7">The sequence shown here is derived from an EMBL/GenBank/DDBJ whole genome shotgun (WGS) entry which is preliminary data.</text>
</comment>
<dbReference type="GO" id="GO:0004553">
    <property type="term" value="F:hydrolase activity, hydrolyzing O-glycosyl compounds"/>
    <property type="evidence" value="ECO:0007669"/>
    <property type="project" value="InterPro"/>
</dbReference>
<dbReference type="GO" id="GO:0009254">
    <property type="term" value="P:peptidoglycan turnover"/>
    <property type="evidence" value="ECO:0007669"/>
    <property type="project" value="InterPro"/>
</dbReference>
<dbReference type="PANTHER" id="PTHR39160">
    <property type="entry name" value="CELL WALL-BINDING PROTEIN YOCH"/>
    <property type="match status" value="1"/>
</dbReference>
<keyword evidence="2" id="KW-0175">Coiled coil</keyword>
<dbReference type="Proteomes" id="UP000288024">
    <property type="component" value="Unassembled WGS sequence"/>
</dbReference>
<protein>
    <submittedName>
        <fullName evidence="7">Radical SAM protein</fullName>
    </submittedName>
</protein>
<feature type="coiled-coil region" evidence="2">
    <location>
        <begin position="157"/>
        <end position="261"/>
    </location>
</feature>
<evidence type="ECO:0000259" key="6">
    <source>
        <dbReference type="Pfam" id="PF24568"/>
    </source>
</evidence>
<evidence type="ECO:0000256" key="1">
    <source>
        <dbReference type="ARBA" id="ARBA00022729"/>
    </source>
</evidence>
<dbReference type="EMBL" id="RZTZ01000010">
    <property type="protein sequence ID" value="RVT59140.1"/>
    <property type="molecule type" value="Genomic_DNA"/>
</dbReference>
<dbReference type="SUPFAM" id="SSF50685">
    <property type="entry name" value="Barwin-like endoglucanases"/>
    <property type="match status" value="1"/>
</dbReference>
<keyword evidence="1 4" id="KW-0732">Signal</keyword>
<name>A0A3S3SI57_9BACI</name>
<dbReference type="GeneID" id="87617977"/>
<accession>A0A3S3SI57</accession>
<feature type="compositionally biased region" description="Low complexity" evidence="3">
    <location>
        <begin position="278"/>
        <end position="299"/>
    </location>
</feature>
<evidence type="ECO:0000256" key="3">
    <source>
        <dbReference type="SAM" id="MobiDB-lite"/>
    </source>
</evidence>
<dbReference type="InterPro" id="IPR057309">
    <property type="entry name" value="PcsB_CC"/>
</dbReference>
<dbReference type="Gene3D" id="6.10.250.3150">
    <property type="match status" value="1"/>
</dbReference>
<evidence type="ECO:0000256" key="2">
    <source>
        <dbReference type="SAM" id="Coils"/>
    </source>
</evidence>
<feature type="compositionally biased region" description="Polar residues" evidence="3">
    <location>
        <begin position="268"/>
        <end position="277"/>
    </location>
</feature>
<feature type="domain" description="Peptidoglycan hydrolase PcsB coiled-coil" evidence="6">
    <location>
        <begin position="103"/>
        <end position="176"/>
    </location>
</feature>
<organism evidence="7 8">
    <name type="scientific">Niallia taxi</name>
    <dbReference type="NCBI Taxonomy" id="2499688"/>
    <lineage>
        <taxon>Bacteria</taxon>
        <taxon>Bacillati</taxon>
        <taxon>Bacillota</taxon>
        <taxon>Bacilli</taxon>
        <taxon>Bacillales</taxon>
        <taxon>Bacillaceae</taxon>
        <taxon>Niallia</taxon>
    </lineage>
</organism>
<sequence length="402" mass="44227">MSLIKKMMVLSLICASFFSTSLMAHAETSQETLTNGKSKLEENDRLLDEKEQEQQQASKELKAVQDELESTEGQLEASKKEISSIEGKIEETKLLIEEKKDQIVELEDKVLERKDVMKDRLVALQNTDKTNIIMEVILNAQDLSDFIDRAAAVSAFYNGDKDLLEQQQQDLETIEAEKKDVDDKEAELQQSYESLAENQSALEANLDKRQAAVSEANNKYKSISKEIKIAESEKAAIQAELKDAEESIKKQQEEAAARKKVIVQQQTAVSAETTEAPKSSSSSSSKGKSNSSSNSNKNSSSKKESSSSETIYVSATAYSHESTKSDYTALGYNIKKNANMKLIAVDPSVIPLGSKVWVEGYGEAIAGDTGGAIKGHKIDVLMPNNGKAKAWGRKTVKVKILD</sequence>
<feature type="domain" description="3D" evidence="5">
    <location>
        <begin position="343"/>
        <end position="401"/>
    </location>
</feature>
<feature type="chain" id="PRO_5018618920" evidence="4">
    <location>
        <begin position="27"/>
        <end position="402"/>
    </location>
</feature>
<feature type="compositionally biased region" description="Basic and acidic residues" evidence="3">
    <location>
        <begin position="47"/>
        <end position="65"/>
    </location>
</feature>
<gene>
    <name evidence="7" type="ORF">EM808_20385</name>
</gene>
<dbReference type="InterPro" id="IPR051933">
    <property type="entry name" value="Resuscitation_pf_RpfB"/>
</dbReference>
<dbReference type="InterPro" id="IPR010611">
    <property type="entry name" value="3D_dom"/>
</dbReference>
<keyword evidence="8" id="KW-1185">Reference proteome</keyword>
<dbReference type="InterPro" id="IPR059180">
    <property type="entry name" value="3D_YorM"/>
</dbReference>
<dbReference type="Pfam" id="PF06725">
    <property type="entry name" value="3D"/>
    <property type="match status" value="1"/>
</dbReference>
<evidence type="ECO:0000313" key="7">
    <source>
        <dbReference type="EMBL" id="RVT59140.1"/>
    </source>
</evidence>
<dbReference type="RefSeq" id="WP_127740212.1">
    <property type="nucleotide sequence ID" value="NZ_CAJCKN010000003.1"/>
</dbReference>
<dbReference type="CDD" id="cd14667">
    <property type="entry name" value="3D_containing_proteins"/>
    <property type="match status" value="1"/>
</dbReference>
<proteinExistence type="predicted"/>
<evidence type="ECO:0000313" key="8">
    <source>
        <dbReference type="Proteomes" id="UP000288024"/>
    </source>
</evidence>
<dbReference type="Pfam" id="PF24568">
    <property type="entry name" value="CC_PcsB"/>
    <property type="match status" value="1"/>
</dbReference>
<reference evidence="7 8" key="1">
    <citation type="submission" date="2019-01" db="EMBL/GenBank/DDBJ databases">
        <title>Bacillus sp. M5HDSG1-1, whole genome shotgun sequence.</title>
        <authorList>
            <person name="Tuo L."/>
        </authorList>
    </citation>
    <scope>NUCLEOTIDE SEQUENCE [LARGE SCALE GENOMIC DNA]</scope>
    <source>
        <strain evidence="7 8">M5HDSG1-1</strain>
    </source>
</reference>
<dbReference type="InterPro" id="IPR036908">
    <property type="entry name" value="RlpA-like_sf"/>
</dbReference>
<feature type="region of interest" description="Disordered" evidence="3">
    <location>
        <begin position="47"/>
        <end position="76"/>
    </location>
</feature>
<dbReference type="PANTHER" id="PTHR39160:SF6">
    <property type="entry name" value="CELL WALL-BINDING PROTEIN YOCH"/>
    <property type="match status" value="1"/>
</dbReference>
<dbReference type="GO" id="GO:0019867">
    <property type="term" value="C:outer membrane"/>
    <property type="evidence" value="ECO:0007669"/>
    <property type="project" value="InterPro"/>
</dbReference>
<feature type="region of interest" description="Disordered" evidence="3">
    <location>
        <begin position="268"/>
        <end position="306"/>
    </location>
</feature>
<feature type="signal peptide" evidence="4">
    <location>
        <begin position="1"/>
        <end position="26"/>
    </location>
</feature>
<dbReference type="AlphaFoldDB" id="A0A3S3SI57"/>
<evidence type="ECO:0000259" key="5">
    <source>
        <dbReference type="Pfam" id="PF06725"/>
    </source>
</evidence>
<evidence type="ECO:0000256" key="4">
    <source>
        <dbReference type="SAM" id="SignalP"/>
    </source>
</evidence>